<dbReference type="OrthoDB" id="9451547at2759"/>
<evidence type="ECO:0000256" key="1">
    <source>
        <dbReference type="SAM" id="Phobius"/>
    </source>
</evidence>
<feature type="transmembrane region" description="Helical" evidence="1">
    <location>
        <begin position="227"/>
        <end position="248"/>
    </location>
</feature>
<gene>
    <name evidence="2" type="ORF">HYPSUDRAFT_186434</name>
</gene>
<feature type="transmembrane region" description="Helical" evidence="1">
    <location>
        <begin position="475"/>
        <end position="494"/>
    </location>
</feature>
<keyword evidence="1" id="KW-0472">Membrane</keyword>
<feature type="transmembrane region" description="Helical" evidence="1">
    <location>
        <begin position="109"/>
        <end position="126"/>
    </location>
</feature>
<dbReference type="STRING" id="945553.A0A0D2P0L1"/>
<sequence length="520" mass="58643">MLQIPNFALPKHPLKAAMGPLPSIAHFPANITTLIPTTVRELAPLLLMRDAELYPIALSVHLPMQTRTIWDIIWGSLTTLIACTWVSVHPNFPRKDSSFWRIILSRVELMVWTIVAPEVIIVWAGLQWRAARLIAFEYRKHHWTPTHGHFLQMGGFVLYDGDKYVGAISPRHFKKLVAAKAIDFPNIEENEINDRSKGDELSKGLAIIQTTWFIVQYAAGAKQHSRVVPLESATLAYAALNALLYFFWWNKPLNPHIPVPIRLRRSTCAPGEQSSACTLSVISTDDSLSICTDSRSIETSEMDQSAENSSQKAYEVNPELYEGSTWSSQLRRKVAGSPLIVRTMINSQLTGYRRFSTLLKQKIADRWQFTTGYAHDIPKENNGAPILFFSSASRGGDDGDMFILWLFLPVIIASFGALHCAAWNFPFHTVVEQNLWRSSALVMVAAPFATCYMDLISHKFAVSPEYSHVVREATIAHGIVWVVIHMLSRCFIMIESLISLRALPPSSFLVIQWTSFFPHL</sequence>
<keyword evidence="3" id="KW-1185">Reference proteome</keyword>
<keyword evidence="1" id="KW-1133">Transmembrane helix</keyword>
<feature type="transmembrane region" description="Helical" evidence="1">
    <location>
        <begin position="69"/>
        <end position="89"/>
    </location>
</feature>
<dbReference type="Proteomes" id="UP000054270">
    <property type="component" value="Unassembled WGS sequence"/>
</dbReference>
<dbReference type="OMA" id="AHSESIM"/>
<organism evidence="2 3">
    <name type="scientific">Hypholoma sublateritium (strain FD-334 SS-4)</name>
    <dbReference type="NCBI Taxonomy" id="945553"/>
    <lineage>
        <taxon>Eukaryota</taxon>
        <taxon>Fungi</taxon>
        <taxon>Dikarya</taxon>
        <taxon>Basidiomycota</taxon>
        <taxon>Agaricomycotina</taxon>
        <taxon>Agaricomycetes</taxon>
        <taxon>Agaricomycetidae</taxon>
        <taxon>Agaricales</taxon>
        <taxon>Agaricineae</taxon>
        <taxon>Strophariaceae</taxon>
        <taxon>Hypholoma</taxon>
    </lineage>
</organism>
<keyword evidence="1" id="KW-0812">Transmembrane</keyword>
<feature type="transmembrane region" description="Helical" evidence="1">
    <location>
        <begin position="402"/>
        <end position="423"/>
    </location>
</feature>
<dbReference type="AlphaFoldDB" id="A0A0D2P0L1"/>
<accession>A0A0D2P0L1</accession>
<evidence type="ECO:0000313" key="2">
    <source>
        <dbReference type="EMBL" id="KJA22241.1"/>
    </source>
</evidence>
<feature type="transmembrane region" description="Helical" evidence="1">
    <location>
        <begin position="435"/>
        <end position="455"/>
    </location>
</feature>
<dbReference type="PANTHER" id="PTHR35043:SF7">
    <property type="entry name" value="TRANSCRIPTION FACTOR DOMAIN-CONTAINING PROTEIN"/>
    <property type="match status" value="1"/>
</dbReference>
<name>A0A0D2P0L1_HYPSF</name>
<dbReference type="EMBL" id="KN817551">
    <property type="protein sequence ID" value="KJA22241.1"/>
    <property type="molecule type" value="Genomic_DNA"/>
</dbReference>
<proteinExistence type="predicted"/>
<evidence type="ECO:0000313" key="3">
    <source>
        <dbReference type="Proteomes" id="UP000054270"/>
    </source>
</evidence>
<reference evidence="3" key="1">
    <citation type="submission" date="2014-04" db="EMBL/GenBank/DDBJ databases">
        <title>Evolutionary Origins and Diversification of the Mycorrhizal Mutualists.</title>
        <authorList>
            <consortium name="DOE Joint Genome Institute"/>
            <consortium name="Mycorrhizal Genomics Consortium"/>
            <person name="Kohler A."/>
            <person name="Kuo A."/>
            <person name="Nagy L.G."/>
            <person name="Floudas D."/>
            <person name="Copeland A."/>
            <person name="Barry K.W."/>
            <person name="Cichocki N."/>
            <person name="Veneault-Fourrey C."/>
            <person name="LaButti K."/>
            <person name="Lindquist E.A."/>
            <person name="Lipzen A."/>
            <person name="Lundell T."/>
            <person name="Morin E."/>
            <person name="Murat C."/>
            <person name="Riley R."/>
            <person name="Ohm R."/>
            <person name="Sun H."/>
            <person name="Tunlid A."/>
            <person name="Henrissat B."/>
            <person name="Grigoriev I.V."/>
            <person name="Hibbett D.S."/>
            <person name="Martin F."/>
        </authorList>
    </citation>
    <scope>NUCLEOTIDE SEQUENCE [LARGE SCALE GENOMIC DNA]</scope>
    <source>
        <strain evidence="3">FD-334 SS-4</strain>
    </source>
</reference>
<protein>
    <submittedName>
        <fullName evidence="2">Uncharacterized protein</fullName>
    </submittedName>
</protein>
<dbReference type="PANTHER" id="PTHR35043">
    <property type="entry name" value="TRANSCRIPTION FACTOR DOMAIN-CONTAINING PROTEIN"/>
    <property type="match status" value="1"/>
</dbReference>